<comment type="caution">
    <text evidence="1">The sequence shown here is derived from an EMBL/GenBank/DDBJ whole genome shotgun (WGS) entry which is preliminary data.</text>
</comment>
<name>A0A7Z9E0V4_9CYAN</name>
<dbReference type="Proteomes" id="UP000182190">
    <property type="component" value="Unassembled WGS sequence"/>
</dbReference>
<evidence type="ECO:0000313" key="1">
    <source>
        <dbReference type="EMBL" id="VXD20167.1"/>
    </source>
</evidence>
<organism evidence="1 2">
    <name type="scientific">Planktothrix paucivesiculata PCC 9631</name>
    <dbReference type="NCBI Taxonomy" id="671071"/>
    <lineage>
        <taxon>Bacteria</taxon>
        <taxon>Bacillati</taxon>
        <taxon>Cyanobacteriota</taxon>
        <taxon>Cyanophyceae</taxon>
        <taxon>Oscillatoriophycideae</taxon>
        <taxon>Oscillatoriales</taxon>
        <taxon>Microcoleaceae</taxon>
        <taxon>Planktothrix</taxon>
    </lineage>
</organism>
<accession>A0A7Z9E0V4</accession>
<protein>
    <submittedName>
        <fullName evidence="1">Uncharacterized protein</fullName>
    </submittedName>
</protein>
<gene>
    <name evidence="1" type="ORF">PL9631_500037</name>
</gene>
<proteinExistence type="predicted"/>
<reference evidence="1" key="1">
    <citation type="submission" date="2019-10" db="EMBL/GenBank/DDBJ databases">
        <authorList>
            <consortium name="Genoscope - CEA"/>
            <person name="William W."/>
        </authorList>
    </citation>
    <scope>NUCLEOTIDE SEQUENCE [LARGE SCALE GENOMIC DNA]</scope>
    <source>
        <strain evidence="1">BBR_PRJEB10994</strain>
    </source>
</reference>
<evidence type="ECO:0000313" key="2">
    <source>
        <dbReference type="Proteomes" id="UP000182190"/>
    </source>
</evidence>
<sequence length="41" mass="4586">MSASTLSDNKADVIDKPAKKREPTNKFANRLDFTTLTAYIL</sequence>
<dbReference type="AlphaFoldDB" id="A0A7Z9E0V4"/>
<dbReference type="EMBL" id="CZCS02000191">
    <property type="protein sequence ID" value="VXD20167.1"/>
    <property type="molecule type" value="Genomic_DNA"/>
</dbReference>
<keyword evidence="2" id="KW-1185">Reference proteome</keyword>